<keyword evidence="1" id="KW-0472">Membrane</keyword>
<keyword evidence="1" id="KW-0812">Transmembrane</keyword>
<evidence type="ECO:0000256" key="1">
    <source>
        <dbReference type="SAM" id="Phobius"/>
    </source>
</evidence>
<proteinExistence type="predicted"/>
<protein>
    <submittedName>
        <fullName evidence="2">Uncharacterized protein</fullName>
    </submittedName>
</protein>
<evidence type="ECO:0000313" key="2">
    <source>
        <dbReference type="EMBL" id="PMD46138.1"/>
    </source>
</evidence>
<evidence type="ECO:0000313" key="3">
    <source>
        <dbReference type="Proteomes" id="UP000235786"/>
    </source>
</evidence>
<name>A0A2J6S5V8_HYAVF</name>
<keyword evidence="1" id="KW-1133">Transmembrane helix</keyword>
<dbReference type="EMBL" id="KZ613939">
    <property type="protein sequence ID" value="PMD46138.1"/>
    <property type="molecule type" value="Genomic_DNA"/>
</dbReference>
<sequence>MAYPTLNVKTAQELWDKLTQTGEVGDGPPTTIVQCEAYRDYLVHVKWAGGIIVGLVFAGLLLAIVVWELVRRVTSWNERKLVRKLVRKLMKARPEEKDEILRERACELWMKVEKEVEVSGEGYRVVEKEDGVWAMGRDV</sequence>
<reference evidence="2 3" key="1">
    <citation type="submission" date="2016-04" db="EMBL/GenBank/DDBJ databases">
        <title>A degradative enzymes factory behind the ericoid mycorrhizal symbiosis.</title>
        <authorList>
            <consortium name="DOE Joint Genome Institute"/>
            <person name="Martino E."/>
            <person name="Morin E."/>
            <person name="Grelet G."/>
            <person name="Kuo A."/>
            <person name="Kohler A."/>
            <person name="Daghino S."/>
            <person name="Barry K."/>
            <person name="Choi C."/>
            <person name="Cichocki N."/>
            <person name="Clum A."/>
            <person name="Copeland A."/>
            <person name="Hainaut M."/>
            <person name="Haridas S."/>
            <person name="Labutti K."/>
            <person name="Lindquist E."/>
            <person name="Lipzen A."/>
            <person name="Khouja H.-R."/>
            <person name="Murat C."/>
            <person name="Ohm R."/>
            <person name="Olson A."/>
            <person name="Spatafora J."/>
            <person name="Veneault-Fourrey C."/>
            <person name="Henrissat B."/>
            <person name="Grigoriev I."/>
            <person name="Martin F."/>
            <person name="Perotto S."/>
        </authorList>
    </citation>
    <scope>NUCLEOTIDE SEQUENCE [LARGE SCALE GENOMIC DNA]</scope>
    <source>
        <strain evidence="2 3">F</strain>
    </source>
</reference>
<organism evidence="2 3">
    <name type="scientific">Hyaloscypha variabilis (strain UAMH 11265 / GT02V1 / F)</name>
    <name type="common">Meliniomyces variabilis</name>
    <dbReference type="NCBI Taxonomy" id="1149755"/>
    <lineage>
        <taxon>Eukaryota</taxon>
        <taxon>Fungi</taxon>
        <taxon>Dikarya</taxon>
        <taxon>Ascomycota</taxon>
        <taxon>Pezizomycotina</taxon>
        <taxon>Leotiomycetes</taxon>
        <taxon>Helotiales</taxon>
        <taxon>Hyaloscyphaceae</taxon>
        <taxon>Hyaloscypha</taxon>
        <taxon>Hyaloscypha variabilis</taxon>
    </lineage>
</organism>
<dbReference type="AlphaFoldDB" id="A0A2J6S5V8"/>
<dbReference type="Proteomes" id="UP000235786">
    <property type="component" value="Unassembled WGS sequence"/>
</dbReference>
<accession>A0A2J6S5V8</accession>
<keyword evidence="3" id="KW-1185">Reference proteome</keyword>
<feature type="transmembrane region" description="Helical" evidence="1">
    <location>
        <begin position="47"/>
        <end position="70"/>
    </location>
</feature>
<gene>
    <name evidence="2" type="ORF">L207DRAFT_523566</name>
</gene>